<sequence length="68" mass="7304">MNRPKQSSMPSRGEADRQQASGVRREPSEQAREDARRERQQTEVSGKSPTSGSGNSLGSGTSQAKGRS</sequence>
<feature type="compositionally biased region" description="Low complexity" evidence="1">
    <location>
        <begin position="48"/>
        <end position="62"/>
    </location>
</feature>
<gene>
    <name evidence="2" type="ORF">BgramDRAFT_1765</name>
</gene>
<feature type="compositionally biased region" description="Polar residues" evidence="1">
    <location>
        <begin position="1"/>
        <end position="10"/>
    </location>
</feature>
<dbReference type="AlphaFoldDB" id="B1FXR4"/>
<evidence type="ECO:0000313" key="3">
    <source>
        <dbReference type="Proteomes" id="UP000005045"/>
    </source>
</evidence>
<evidence type="ECO:0000313" key="2">
    <source>
        <dbReference type="EMBL" id="EDT11240.1"/>
    </source>
</evidence>
<dbReference type="Proteomes" id="UP000005045">
    <property type="component" value="Unassembled WGS sequence"/>
</dbReference>
<protein>
    <submittedName>
        <fullName evidence="2">Uncharacterized protein</fullName>
    </submittedName>
</protein>
<comment type="caution">
    <text evidence="2">The sequence shown here is derived from an EMBL/GenBank/DDBJ whole genome shotgun (WGS) entry which is preliminary data.</text>
</comment>
<feature type="region of interest" description="Disordered" evidence="1">
    <location>
        <begin position="1"/>
        <end position="68"/>
    </location>
</feature>
<reference evidence="2 3" key="1">
    <citation type="submission" date="2008-03" db="EMBL/GenBank/DDBJ databases">
        <title>Sequencing of the draft genome and assembly of Burkholderia graminis C4D1M.</title>
        <authorList>
            <consortium name="US DOE Joint Genome Institute (JGI-PGF)"/>
            <person name="Copeland A."/>
            <person name="Lucas S."/>
            <person name="Lapidus A."/>
            <person name="Glavina del Rio T."/>
            <person name="Dalin E."/>
            <person name="Tice H."/>
            <person name="Bruce D."/>
            <person name="Goodwin L."/>
            <person name="Pitluck S."/>
            <person name="Larimer F."/>
            <person name="Land M.L."/>
            <person name="Hauser L."/>
            <person name="Tiedje J."/>
            <person name="Richardson P."/>
        </authorList>
    </citation>
    <scope>NUCLEOTIDE SEQUENCE [LARGE SCALE GENOMIC DNA]</scope>
    <source>
        <strain evidence="3">ATCC 700544 / DSM 17151 / LMG 18924 / NCIMB 13744 / C4D1M</strain>
    </source>
</reference>
<name>B1FXR4_PARG4</name>
<keyword evidence="3" id="KW-1185">Reference proteome</keyword>
<feature type="compositionally biased region" description="Basic and acidic residues" evidence="1">
    <location>
        <begin position="13"/>
        <end position="41"/>
    </location>
</feature>
<proteinExistence type="predicted"/>
<organism evidence="2 3">
    <name type="scientific">Paraburkholderia graminis (strain ATCC 700544 / DSM 17151 / LMG 18924 / NCIMB 13744 / C4D1M)</name>
    <dbReference type="NCBI Taxonomy" id="396598"/>
    <lineage>
        <taxon>Bacteria</taxon>
        <taxon>Pseudomonadati</taxon>
        <taxon>Pseudomonadota</taxon>
        <taxon>Betaproteobacteria</taxon>
        <taxon>Burkholderiales</taxon>
        <taxon>Burkholderiaceae</taxon>
        <taxon>Paraburkholderia</taxon>
    </lineage>
</organism>
<evidence type="ECO:0000256" key="1">
    <source>
        <dbReference type="SAM" id="MobiDB-lite"/>
    </source>
</evidence>
<dbReference type="EMBL" id="ABLD01000004">
    <property type="protein sequence ID" value="EDT11240.1"/>
    <property type="molecule type" value="Genomic_DNA"/>
</dbReference>
<dbReference type="RefSeq" id="WP_006048324.1">
    <property type="nucleotide sequence ID" value="NZ_ABLD01000004.1"/>
</dbReference>
<accession>B1FXR4</accession>